<evidence type="ECO:0000313" key="9">
    <source>
        <dbReference type="EMBL" id="CUO23113.1"/>
    </source>
</evidence>
<dbReference type="PANTHER" id="PTHR47371:SF3">
    <property type="entry name" value="PHOSPHOGLYCEROL TRANSFERASE I"/>
    <property type="match status" value="1"/>
</dbReference>
<dbReference type="Gene3D" id="3.40.720.10">
    <property type="entry name" value="Alkaline Phosphatase, subunit A"/>
    <property type="match status" value="1"/>
</dbReference>
<proteinExistence type="predicted"/>
<evidence type="ECO:0000256" key="3">
    <source>
        <dbReference type="ARBA" id="ARBA00022475"/>
    </source>
</evidence>
<keyword evidence="4 7" id="KW-0812">Transmembrane</keyword>
<keyword evidence="5 7" id="KW-1133">Transmembrane helix</keyword>
<organism evidence="9 10">
    <name type="scientific">Clostridium disporicum</name>
    <dbReference type="NCBI Taxonomy" id="84024"/>
    <lineage>
        <taxon>Bacteria</taxon>
        <taxon>Bacillati</taxon>
        <taxon>Bacillota</taxon>
        <taxon>Clostridia</taxon>
        <taxon>Eubacteriales</taxon>
        <taxon>Clostridiaceae</taxon>
        <taxon>Clostridium</taxon>
    </lineage>
</organism>
<feature type="transmembrane region" description="Helical" evidence="7">
    <location>
        <begin position="148"/>
        <end position="168"/>
    </location>
</feature>
<evidence type="ECO:0000256" key="7">
    <source>
        <dbReference type="SAM" id="Phobius"/>
    </source>
</evidence>
<comment type="subcellular location">
    <subcellularLocation>
        <location evidence="1">Cell membrane</location>
        <topology evidence="1">Multi-pass membrane protein</topology>
    </subcellularLocation>
</comment>
<sequence>MKLKDNKLIKIITYCFFPIFIVLITEFNHMQSFNKLLGFVTSKFPAFLYSVLLISVLFFAILFFTKKSHIAVGILSITLYILSTVEYFKYTTSGTHLTLSDLVMTRNIGDVGKFAKLNFTWPLIICLILIIGYIVLCKKYTFNLPFTFKRRFLTSFICICTLLLGILLPKPSTNIYATFNLDNETSTNIFAINESFESNGLIGFLSQTTSNKFTSRLRKPENYSEDLVNNSLSEINETSDDYKKPNVIFIMSESFGDFRSLESSLDLSSYYESFDEISKDNFIGNCVVPTFGGYTPRTEFELLFGLPVYSLNTPSIPHNLLTDDNLTNSIPSYFKYLGYNTTYIHPFSGSFYSRNSIYGGYGFNNLFFEEDMINDSTRFRRYIDDYSVFEKIKQQLEQDDSPSYIFTTTMQNHQPYYDDDNITDGTSDLNELKYYLEGIKKTSDDLKSFLEWLNNFEEDVILVFVGDHYPFFTPTSDIYSQFGIDSSNTENLYNQKYLIYNNYDKDFSYLNDTKISTFYLPYVVIESLGTPLDKFSSTMINHMETTPIYSPNIQSISDRDAILDVLTYDRVEGESYSNK</sequence>
<evidence type="ECO:0000256" key="2">
    <source>
        <dbReference type="ARBA" id="ARBA00004936"/>
    </source>
</evidence>
<dbReference type="InterPro" id="IPR017850">
    <property type="entry name" value="Alkaline_phosphatase_core_sf"/>
</dbReference>
<gene>
    <name evidence="9" type="ORF">ERS852471_01189</name>
</gene>
<feature type="transmembrane region" description="Helical" evidence="7">
    <location>
        <begin position="71"/>
        <end position="90"/>
    </location>
</feature>
<keyword evidence="6 7" id="KW-0472">Membrane</keyword>
<dbReference type="PANTHER" id="PTHR47371">
    <property type="entry name" value="LIPOTEICHOIC ACID SYNTHASE"/>
    <property type="match status" value="1"/>
</dbReference>
<dbReference type="AlphaFoldDB" id="A0A174DCD2"/>
<dbReference type="EMBL" id="CYZX01000006">
    <property type="protein sequence ID" value="CUO23113.1"/>
    <property type="molecule type" value="Genomic_DNA"/>
</dbReference>
<dbReference type="InterPro" id="IPR000917">
    <property type="entry name" value="Sulfatase_N"/>
</dbReference>
<dbReference type="Proteomes" id="UP000095594">
    <property type="component" value="Unassembled WGS sequence"/>
</dbReference>
<feature type="transmembrane region" description="Helical" evidence="7">
    <location>
        <begin position="7"/>
        <end position="24"/>
    </location>
</feature>
<dbReference type="CDD" id="cd16015">
    <property type="entry name" value="LTA_synthase"/>
    <property type="match status" value="1"/>
</dbReference>
<evidence type="ECO:0000256" key="1">
    <source>
        <dbReference type="ARBA" id="ARBA00004651"/>
    </source>
</evidence>
<feature type="transmembrane region" description="Helical" evidence="7">
    <location>
        <begin position="119"/>
        <end position="136"/>
    </location>
</feature>
<reference evidence="9 10" key="1">
    <citation type="submission" date="2015-09" db="EMBL/GenBank/DDBJ databases">
        <authorList>
            <consortium name="Pathogen Informatics"/>
        </authorList>
    </citation>
    <scope>NUCLEOTIDE SEQUENCE [LARGE SCALE GENOMIC DNA]</scope>
    <source>
        <strain evidence="9 10">2789STDY5834856</strain>
    </source>
</reference>
<dbReference type="SUPFAM" id="SSF53649">
    <property type="entry name" value="Alkaline phosphatase-like"/>
    <property type="match status" value="1"/>
</dbReference>
<evidence type="ECO:0000256" key="5">
    <source>
        <dbReference type="ARBA" id="ARBA00022989"/>
    </source>
</evidence>
<accession>A0A174DCD2</accession>
<dbReference type="InterPro" id="IPR050448">
    <property type="entry name" value="OpgB/LTA_synthase_biosynth"/>
</dbReference>
<feature type="domain" description="Sulfatase N-terminal" evidence="8">
    <location>
        <begin position="245"/>
        <end position="505"/>
    </location>
</feature>
<dbReference type="GO" id="GO:0005886">
    <property type="term" value="C:plasma membrane"/>
    <property type="evidence" value="ECO:0007669"/>
    <property type="project" value="UniProtKB-SubCell"/>
</dbReference>
<name>A0A174DCD2_9CLOT</name>
<feature type="transmembrane region" description="Helical" evidence="7">
    <location>
        <begin position="44"/>
        <end position="64"/>
    </location>
</feature>
<evidence type="ECO:0000256" key="6">
    <source>
        <dbReference type="ARBA" id="ARBA00023136"/>
    </source>
</evidence>
<evidence type="ECO:0000256" key="4">
    <source>
        <dbReference type="ARBA" id="ARBA00022692"/>
    </source>
</evidence>
<dbReference type="OrthoDB" id="243547at2"/>
<evidence type="ECO:0000259" key="8">
    <source>
        <dbReference type="Pfam" id="PF00884"/>
    </source>
</evidence>
<keyword evidence="3" id="KW-1003">Cell membrane</keyword>
<dbReference type="RefSeq" id="WP_055264701.1">
    <property type="nucleotide sequence ID" value="NZ_CABIXQ010000006.1"/>
</dbReference>
<comment type="pathway">
    <text evidence="2">Cell wall biogenesis; lipoteichoic acid biosynthesis.</text>
</comment>
<protein>
    <submittedName>
        <fullName evidence="9">Sulfatase</fullName>
    </submittedName>
</protein>
<evidence type="ECO:0000313" key="10">
    <source>
        <dbReference type="Proteomes" id="UP000095594"/>
    </source>
</evidence>
<dbReference type="Pfam" id="PF00884">
    <property type="entry name" value="Sulfatase"/>
    <property type="match status" value="1"/>
</dbReference>